<dbReference type="InterPro" id="IPR038739">
    <property type="entry name" value="ARMC8/Vid28"/>
</dbReference>
<dbReference type="GO" id="GO:0005737">
    <property type="term" value="C:cytoplasm"/>
    <property type="evidence" value="ECO:0007669"/>
    <property type="project" value="UniProtKB-SubCell"/>
</dbReference>
<comment type="subcellular location">
    <subcellularLocation>
        <location evidence="2">Cytoplasm</location>
    </subcellularLocation>
    <subcellularLocation>
        <location evidence="1">Nucleus</location>
    </subcellularLocation>
</comment>
<comment type="caution">
    <text evidence="6">The sequence shown here is derived from an EMBL/GenBank/DDBJ whole genome shotgun (WGS) entry which is preliminary data.</text>
</comment>
<dbReference type="GO" id="GO:0043161">
    <property type="term" value="P:proteasome-mediated ubiquitin-dependent protein catabolic process"/>
    <property type="evidence" value="ECO:0007669"/>
    <property type="project" value="TreeGrafter"/>
</dbReference>
<keyword evidence="4" id="KW-0677">Repeat</keyword>
<sequence>MMDAATLRSLLRRIVGQREEKARVVQEGVLFDVVACVGRTEHPAYEQASLLAAQVLASVAQHATPPMVLGLVRARAVDALVHAATALASDTSSSAALIEATLRALATVLTAVCDQIVYMPWHGLGSGPGSAMMSGLEHVQALPLMHLSHRPAPTWAAAGPSVATKEALTPERELHAQCWAAVQLTWSHLPTFAILAQHPAWTARVLEPVLAMLRVSLAALARAQPGPIDDQAVSPIAIPPALLDALYQAASIPAMQEASVWACQAVLACSSVVGSTDTLAEILRKASQHTSTAVRQAAYCALAYWPLAWGPMPVSPHTVLVQLLNAMTEREPRAFSTVFALRALLQARSALQKLAVYEHDVLAATISLLDATFSAIPSADAPPLDRTQPCPLRAREREIRMQEGGLYVLATLATEGDAMRRHIIEARPSLLRDRIVPLLACAVPGVQLAACHVCRVLSRTIGLLRTTLWDAHLAEYVLQLLQHGSAMLQTEALALLANLLVKYSPMQTWLLDHGGIDVVVACLRPATPTALQHRALWVLKNALWECEPAIRTRLLTAVPCDTLLAYTHVPEISLRAEALHVLRNATAASTDDEIAAVLARLNASAWQDVLVRSLHPTSAESVLVQAAYLLMNITASGAPWCDVILSEPTLVQSLCWLVQSAHPSLQEAGLRCGLNMLPMPSARDQLKALGYDVAVQACSREAPTTVYPYLEATMAYFYKTSPKASPTCT</sequence>
<dbReference type="GO" id="GO:0005634">
    <property type="term" value="C:nucleus"/>
    <property type="evidence" value="ECO:0007669"/>
    <property type="project" value="UniProtKB-SubCell"/>
</dbReference>
<organism evidence="6 7">
    <name type="scientific">Malassezia pachydermatis</name>
    <dbReference type="NCBI Taxonomy" id="77020"/>
    <lineage>
        <taxon>Eukaryota</taxon>
        <taxon>Fungi</taxon>
        <taxon>Dikarya</taxon>
        <taxon>Basidiomycota</taxon>
        <taxon>Ustilaginomycotina</taxon>
        <taxon>Malasseziomycetes</taxon>
        <taxon>Malasseziales</taxon>
        <taxon>Malasseziaceae</taxon>
        <taxon>Malassezia</taxon>
    </lineage>
</organism>
<keyword evidence="7" id="KW-1185">Reference proteome</keyword>
<name>A0A0M8ML18_9BASI</name>
<dbReference type="AlphaFoldDB" id="A0A0M8ML18"/>
<dbReference type="InterPro" id="IPR016024">
    <property type="entry name" value="ARM-type_fold"/>
</dbReference>
<evidence type="ECO:0000313" key="7">
    <source>
        <dbReference type="Proteomes" id="UP000037751"/>
    </source>
</evidence>
<dbReference type="VEuPathDB" id="FungiDB:Malapachy_0883"/>
<dbReference type="PANTHER" id="PTHR15651">
    <property type="entry name" value="ARMADILLO REPEAT-CONTAINING PROTEIN 8"/>
    <property type="match status" value="1"/>
</dbReference>
<dbReference type="GeneID" id="28727271"/>
<evidence type="ECO:0000256" key="3">
    <source>
        <dbReference type="ARBA" id="ARBA00022490"/>
    </source>
</evidence>
<dbReference type="Gene3D" id="1.25.10.10">
    <property type="entry name" value="Leucine-rich Repeat Variant"/>
    <property type="match status" value="2"/>
</dbReference>
<evidence type="ECO:0000256" key="5">
    <source>
        <dbReference type="ARBA" id="ARBA00023242"/>
    </source>
</evidence>
<evidence type="ECO:0000256" key="4">
    <source>
        <dbReference type="ARBA" id="ARBA00022737"/>
    </source>
</evidence>
<dbReference type="SUPFAM" id="SSF48371">
    <property type="entry name" value="ARM repeat"/>
    <property type="match status" value="2"/>
</dbReference>
<dbReference type="GO" id="GO:0034657">
    <property type="term" value="C:GID complex"/>
    <property type="evidence" value="ECO:0007669"/>
    <property type="project" value="TreeGrafter"/>
</dbReference>
<dbReference type="RefSeq" id="XP_017992258.1">
    <property type="nucleotide sequence ID" value="XM_018135396.1"/>
</dbReference>
<dbReference type="Proteomes" id="UP000037751">
    <property type="component" value="Unassembled WGS sequence"/>
</dbReference>
<keyword evidence="5" id="KW-0539">Nucleus</keyword>
<keyword evidence="3" id="KW-0963">Cytoplasm</keyword>
<evidence type="ECO:0000256" key="2">
    <source>
        <dbReference type="ARBA" id="ARBA00004496"/>
    </source>
</evidence>
<reference evidence="6 7" key="1">
    <citation type="submission" date="2015-07" db="EMBL/GenBank/DDBJ databases">
        <title>Draft Genome Sequence of Malassezia furfur CBS1878 and Malassezia pachydermatis CBS1879.</title>
        <authorList>
            <person name="Triana S."/>
            <person name="Ohm R."/>
            <person name="Gonzalez A."/>
            <person name="DeCock H."/>
            <person name="Restrepo S."/>
            <person name="Celis A."/>
        </authorList>
    </citation>
    <scope>NUCLEOTIDE SEQUENCE [LARGE SCALE GENOMIC DNA]</scope>
    <source>
        <strain evidence="6 7">CBS 1879</strain>
    </source>
</reference>
<accession>A0A0M8ML18</accession>
<dbReference type="EMBL" id="LGAV01000003">
    <property type="protein sequence ID" value="KOS14626.1"/>
    <property type="molecule type" value="Genomic_DNA"/>
</dbReference>
<dbReference type="OrthoDB" id="5559898at2759"/>
<evidence type="ECO:0000313" key="6">
    <source>
        <dbReference type="EMBL" id="KOS14626.1"/>
    </source>
</evidence>
<gene>
    <name evidence="6" type="ORF">Malapachy_0883</name>
</gene>
<protein>
    <submittedName>
        <fullName evidence="6">Armadillo repeat-containing protein 8-like protein</fullName>
    </submittedName>
</protein>
<evidence type="ECO:0000256" key="1">
    <source>
        <dbReference type="ARBA" id="ARBA00004123"/>
    </source>
</evidence>
<dbReference type="PANTHER" id="PTHR15651:SF7">
    <property type="entry name" value="ARMADILLO REPEAT-CONTAINING PROTEIN 8"/>
    <property type="match status" value="1"/>
</dbReference>
<proteinExistence type="predicted"/>
<dbReference type="STRING" id="77020.A0A0M8ML18"/>
<dbReference type="InterPro" id="IPR011989">
    <property type="entry name" value="ARM-like"/>
</dbReference>